<dbReference type="GeneID" id="65131867"/>
<dbReference type="Proteomes" id="UP000594129">
    <property type="component" value="Segment"/>
</dbReference>
<protein>
    <submittedName>
        <fullName evidence="1">Uncharacterized protein</fullName>
    </submittedName>
</protein>
<accession>A0A7M1RTP7</accession>
<dbReference type="KEGG" id="vg:65131867"/>
<reference evidence="1 2" key="1">
    <citation type="submission" date="2020-07" db="EMBL/GenBank/DDBJ databases">
        <title>Taxonomic proposal: Crassvirales, a new order of highly abundant and diverse bacterial viruses.</title>
        <authorList>
            <person name="Shkoporov A.N."/>
            <person name="Stockdale S.R."/>
            <person name="Guerin E."/>
            <person name="Ross R.P."/>
            <person name="Hill C."/>
        </authorList>
    </citation>
    <scope>NUCLEOTIDE SEQUENCE [LARGE SCALE GENOMIC DNA]</scope>
</reference>
<proteinExistence type="predicted"/>
<organism evidence="1 2">
    <name type="scientific">uncultured phage cr131_1</name>
    <dbReference type="NCBI Taxonomy" id="2772093"/>
    <lineage>
        <taxon>Viruses</taxon>
        <taxon>Duplodnaviria</taxon>
        <taxon>Heunggongvirae</taxon>
        <taxon>Uroviricota</taxon>
        <taxon>Caudoviricetes</taxon>
        <taxon>Crassvirales</taxon>
        <taxon>Suoliviridae</taxon>
        <taxon>Oafivirinae</taxon>
        <taxon>Cacepaovirus</taxon>
        <taxon>Cacepaovirus simiae</taxon>
    </lineage>
</organism>
<name>A0A7M1RTP7_9CAUD</name>
<dbReference type="EMBL" id="MT774409">
    <property type="protein sequence ID" value="QOR57708.1"/>
    <property type="molecule type" value="Genomic_DNA"/>
</dbReference>
<evidence type="ECO:0000313" key="1">
    <source>
        <dbReference type="EMBL" id="QOR57708.1"/>
    </source>
</evidence>
<evidence type="ECO:0000313" key="2">
    <source>
        <dbReference type="Proteomes" id="UP000594129"/>
    </source>
</evidence>
<dbReference type="RefSeq" id="YP_010113348.1">
    <property type="nucleotide sequence ID" value="NC_055902.1"/>
</dbReference>
<sequence>MGKICKYANIYSKECTSYNCKDHIIRHVDDNGVLKDYTMEELEQLVDNLGNDKDENGKIRNVEAFNNASSILLQYYQKYGYPHKDELLNMLSKAKQRPIEEQVTDALNDTYDEYEEIKEA</sequence>
<keyword evidence="2" id="KW-1185">Reference proteome</keyword>